<evidence type="ECO:0000256" key="7">
    <source>
        <dbReference type="ARBA" id="ARBA00023033"/>
    </source>
</evidence>
<evidence type="ECO:0000256" key="1">
    <source>
        <dbReference type="ARBA" id="ARBA00001974"/>
    </source>
</evidence>
<dbReference type="InterPro" id="IPR051205">
    <property type="entry name" value="UbiH/COQ6_monooxygenase"/>
</dbReference>
<dbReference type="EMBL" id="FTOH01000002">
    <property type="protein sequence ID" value="SIS49933.1"/>
    <property type="molecule type" value="Genomic_DNA"/>
</dbReference>
<proteinExistence type="inferred from homology"/>
<keyword evidence="5" id="KW-0274">FAD</keyword>
<evidence type="ECO:0000256" key="6">
    <source>
        <dbReference type="ARBA" id="ARBA00023002"/>
    </source>
</evidence>
<comment type="pathway">
    <text evidence="2">Cofactor biosynthesis; ubiquinone biosynthesis.</text>
</comment>
<dbReference type="RefSeq" id="WP_076514256.1">
    <property type="nucleotide sequence ID" value="NZ_FTOH01000002.1"/>
</dbReference>
<dbReference type="InterPro" id="IPR002938">
    <property type="entry name" value="FAD-bd"/>
</dbReference>
<comment type="subunit">
    <text evidence="8">Component of the Ubi complex metabolon, which regroups five ubiquinone biosynthesis proteins (UbiE, UbiF, UbiG, UbiH and UbiI) and two accessory factors (UbiK and the lipid-binding protein UbiJ).</text>
</comment>
<evidence type="ECO:0000256" key="4">
    <source>
        <dbReference type="ARBA" id="ARBA00022630"/>
    </source>
</evidence>
<dbReference type="PRINTS" id="PR00420">
    <property type="entry name" value="RNGMNOXGNASE"/>
</dbReference>
<comment type="similarity">
    <text evidence="3">Belongs to the UbiH/COQ6 family.</text>
</comment>
<comment type="cofactor">
    <cofactor evidence="1">
        <name>FAD</name>
        <dbReference type="ChEBI" id="CHEBI:57692"/>
    </cofactor>
</comment>
<dbReference type="GO" id="GO:0006744">
    <property type="term" value="P:ubiquinone biosynthetic process"/>
    <property type="evidence" value="ECO:0007669"/>
    <property type="project" value="UniProtKB-UniPathway"/>
</dbReference>
<dbReference type="UniPathway" id="UPA00232"/>
<name>A0A1N7JKN6_9GAMM</name>
<evidence type="ECO:0000256" key="2">
    <source>
        <dbReference type="ARBA" id="ARBA00004749"/>
    </source>
</evidence>
<dbReference type="FunFam" id="3.50.50.60:FF:000021">
    <property type="entry name" value="Ubiquinone biosynthesis monooxygenase COQ6"/>
    <property type="match status" value="1"/>
</dbReference>
<dbReference type="GO" id="GO:0004497">
    <property type="term" value="F:monooxygenase activity"/>
    <property type="evidence" value="ECO:0007669"/>
    <property type="project" value="UniProtKB-KW"/>
</dbReference>
<evidence type="ECO:0000313" key="10">
    <source>
        <dbReference type="EMBL" id="SIS49933.1"/>
    </source>
</evidence>
<keyword evidence="7" id="KW-0503">Monooxygenase</keyword>
<dbReference type="PANTHER" id="PTHR43876:SF7">
    <property type="entry name" value="UBIQUINONE BIOSYNTHESIS MONOOXYGENASE COQ6, MITOCHONDRIAL"/>
    <property type="match status" value="1"/>
</dbReference>
<accession>A0A1N7JKN6</accession>
<dbReference type="OrthoDB" id="9769565at2"/>
<dbReference type="GO" id="GO:0016705">
    <property type="term" value="F:oxidoreductase activity, acting on paired donors, with incorporation or reduction of molecular oxygen"/>
    <property type="evidence" value="ECO:0007669"/>
    <property type="project" value="InterPro"/>
</dbReference>
<dbReference type="Proteomes" id="UP000185639">
    <property type="component" value="Unassembled WGS sequence"/>
</dbReference>
<dbReference type="STRING" id="484498.SAMN05421686_10283"/>
<keyword evidence="4" id="KW-0285">Flavoprotein</keyword>
<dbReference type="GO" id="GO:0071949">
    <property type="term" value="F:FAD binding"/>
    <property type="evidence" value="ECO:0007669"/>
    <property type="project" value="InterPro"/>
</dbReference>
<dbReference type="Pfam" id="PF01494">
    <property type="entry name" value="FAD_binding_3"/>
    <property type="match status" value="1"/>
</dbReference>
<sequence length="399" mass="43375">MQFDVAIVGAGLVGQAIAAALIQGADDIRVALIDPSTPAPAGECSGVNDYDLRVSALTAQSQAFLTDIGAWDLIPHQVLSGYTRMHVWDAEGTGSVTFNATDLHVPALGHIVENRQTLTALNQLTESARSIERLQTAVQSFDNPDADGWVPVTLADGNALETRLLIGADGALSNVRQMAGMTTREWDYGHHAIVATVRTEQSVAQTAWQRFRPEGPLAFLPLHSDDHLASIVWSTLPEEADKVLAMSDEDFCAALTDAFEGKLGKVTEVSRRQRFPLRQRHASQYYEAGVVVAGDAAHTIHPLAGQGVNLGFKDAQVLSEEIVRAMDKGLSPGSDAVLARYQRRRQADNLATMAAMEGFKRLFASDQPLVRLIRNEGMRLFDKMMPVKQHVVMKAMGLQ</sequence>
<evidence type="ECO:0000313" key="11">
    <source>
        <dbReference type="Proteomes" id="UP000185639"/>
    </source>
</evidence>
<dbReference type="NCBIfam" id="TIGR01988">
    <property type="entry name" value="Ubi-OHases"/>
    <property type="match status" value="1"/>
</dbReference>
<evidence type="ECO:0000256" key="3">
    <source>
        <dbReference type="ARBA" id="ARBA00005349"/>
    </source>
</evidence>
<gene>
    <name evidence="10" type="ORF">SAMN05421686_10283</name>
</gene>
<dbReference type="PANTHER" id="PTHR43876">
    <property type="entry name" value="UBIQUINONE BIOSYNTHESIS MONOOXYGENASE COQ6, MITOCHONDRIAL"/>
    <property type="match status" value="1"/>
</dbReference>
<keyword evidence="6" id="KW-0560">Oxidoreductase</keyword>
<dbReference type="GO" id="GO:0110142">
    <property type="term" value="C:ubiquinone biosynthesis complex"/>
    <property type="evidence" value="ECO:0007669"/>
    <property type="project" value="UniProtKB-ARBA"/>
</dbReference>
<feature type="domain" description="FAD-binding" evidence="9">
    <location>
        <begin position="3"/>
        <end position="347"/>
    </location>
</feature>
<dbReference type="InterPro" id="IPR018168">
    <property type="entry name" value="Ubi_Hdrlase_CS"/>
</dbReference>
<dbReference type="Gene3D" id="3.50.50.60">
    <property type="entry name" value="FAD/NAD(P)-binding domain"/>
    <property type="match status" value="2"/>
</dbReference>
<organism evidence="10 11">
    <name type="scientific">Thalassolituus maritimus</name>
    <dbReference type="NCBI Taxonomy" id="484498"/>
    <lineage>
        <taxon>Bacteria</taxon>
        <taxon>Pseudomonadati</taxon>
        <taxon>Pseudomonadota</taxon>
        <taxon>Gammaproteobacteria</taxon>
        <taxon>Oceanospirillales</taxon>
        <taxon>Oceanospirillaceae</taxon>
        <taxon>Thalassolituus</taxon>
    </lineage>
</organism>
<dbReference type="InterPro" id="IPR010971">
    <property type="entry name" value="UbiH/COQ6"/>
</dbReference>
<dbReference type="InterPro" id="IPR036188">
    <property type="entry name" value="FAD/NAD-bd_sf"/>
</dbReference>
<protein>
    <submittedName>
        <fullName evidence="10">2-octaprenyl-6-methoxyphenol hydroxylase /2-octaprenyl-3-methyl-6-methoxy-1,4-benzoquinol hydroxylase</fullName>
    </submittedName>
</protein>
<evidence type="ECO:0000256" key="5">
    <source>
        <dbReference type="ARBA" id="ARBA00022827"/>
    </source>
</evidence>
<reference evidence="11" key="1">
    <citation type="submission" date="2017-01" db="EMBL/GenBank/DDBJ databases">
        <authorList>
            <person name="Varghese N."/>
            <person name="Submissions S."/>
        </authorList>
    </citation>
    <scope>NUCLEOTIDE SEQUENCE [LARGE SCALE GENOMIC DNA]</scope>
    <source>
        <strain evidence="11">DSM 24913</strain>
    </source>
</reference>
<dbReference type="PROSITE" id="PS01304">
    <property type="entry name" value="UBIH"/>
    <property type="match status" value="1"/>
</dbReference>
<evidence type="ECO:0000256" key="8">
    <source>
        <dbReference type="ARBA" id="ARBA00065734"/>
    </source>
</evidence>
<dbReference type="AlphaFoldDB" id="A0A1N7JKN6"/>
<keyword evidence="11" id="KW-1185">Reference proteome</keyword>
<evidence type="ECO:0000259" key="9">
    <source>
        <dbReference type="Pfam" id="PF01494"/>
    </source>
</evidence>
<dbReference type="SUPFAM" id="SSF51905">
    <property type="entry name" value="FAD/NAD(P)-binding domain"/>
    <property type="match status" value="1"/>
</dbReference>